<dbReference type="InterPro" id="IPR050327">
    <property type="entry name" value="Proton-linked_MCT"/>
</dbReference>
<feature type="transmembrane region" description="Helical" evidence="2">
    <location>
        <begin position="272"/>
        <end position="291"/>
    </location>
</feature>
<feature type="transmembrane region" description="Helical" evidence="2">
    <location>
        <begin position="149"/>
        <end position="170"/>
    </location>
</feature>
<dbReference type="PANTHER" id="PTHR11360:SF304">
    <property type="entry name" value="MFS DOMAIN-CONTAINING PROTEIN"/>
    <property type="match status" value="1"/>
</dbReference>
<feature type="non-terminal residue" evidence="3">
    <location>
        <position position="463"/>
    </location>
</feature>
<organism evidence="3 4">
    <name type="scientific">Cymbomonas tetramitiformis</name>
    <dbReference type="NCBI Taxonomy" id="36881"/>
    <lineage>
        <taxon>Eukaryota</taxon>
        <taxon>Viridiplantae</taxon>
        <taxon>Chlorophyta</taxon>
        <taxon>Pyramimonadophyceae</taxon>
        <taxon>Pyramimonadales</taxon>
        <taxon>Pyramimonadaceae</taxon>
        <taxon>Cymbomonas</taxon>
    </lineage>
</organism>
<name>A0AAE0LHT1_9CHLO</name>
<reference evidence="3 4" key="1">
    <citation type="journal article" date="2015" name="Genome Biol. Evol.">
        <title>Comparative Genomics of a Bacterivorous Green Alga Reveals Evolutionary Causalities and Consequences of Phago-Mixotrophic Mode of Nutrition.</title>
        <authorList>
            <person name="Burns J.A."/>
            <person name="Paasch A."/>
            <person name="Narechania A."/>
            <person name="Kim E."/>
        </authorList>
    </citation>
    <scope>NUCLEOTIDE SEQUENCE [LARGE SCALE GENOMIC DNA]</scope>
    <source>
        <strain evidence="3 4">PLY_AMNH</strain>
    </source>
</reference>
<accession>A0AAE0LHT1</accession>
<feature type="transmembrane region" description="Helical" evidence="2">
    <location>
        <begin position="111"/>
        <end position="129"/>
    </location>
</feature>
<evidence type="ECO:0000313" key="3">
    <source>
        <dbReference type="EMBL" id="KAK3285305.1"/>
    </source>
</evidence>
<keyword evidence="2" id="KW-0472">Membrane</keyword>
<proteinExistence type="predicted"/>
<evidence type="ECO:0000313" key="4">
    <source>
        <dbReference type="Proteomes" id="UP001190700"/>
    </source>
</evidence>
<evidence type="ECO:0000256" key="1">
    <source>
        <dbReference type="SAM" id="MobiDB-lite"/>
    </source>
</evidence>
<dbReference type="Proteomes" id="UP001190700">
    <property type="component" value="Unassembled WGS sequence"/>
</dbReference>
<feature type="transmembrane region" description="Helical" evidence="2">
    <location>
        <begin position="211"/>
        <end position="232"/>
    </location>
</feature>
<dbReference type="PANTHER" id="PTHR11360">
    <property type="entry name" value="MONOCARBOXYLATE TRANSPORTER"/>
    <property type="match status" value="1"/>
</dbReference>
<keyword evidence="2" id="KW-0812">Transmembrane</keyword>
<dbReference type="SUPFAM" id="SSF103473">
    <property type="entry name" value="MFS general substrate transporter"/>
    <property type="match status" value="1"/>
</dbReference>
<keyword evidence="2" id="KW-1133">Transmembrane helix</keyword>
<feature type="transmembrane region" description="Helical" evidence="2">
    <location>
        <begin position="422"/>
        <end position="446"/>
    </location>
</feature>
<dbReference type="EMBL" id="LGRX02001882">
    <property type="protein sequence ID" value="KAK3285305.1"/>
    <property type="molecule type" value="Genomic_DNA"/>
</dbReference>
<dbReference type="InterPro" id="IPR036259">
    <property type="entry name" value="MFS_trans_sf"/>
</dbReference>
<sequence>MVAYLSSVVHIAKCRFDVLRPSPRSSTQRRRGHVHTAAASHSLQNGRLRWKCQGISRRSSNVRDECIWGPPRPPTFGECNQRRALVSTGAQAKDAGDVVEENPEKTLSTEALLALTGAVMINVCLGSFYCWSCFLSPLEHSFQLGRATLSSVFSAATIVFTIGASIEYLPGCMHYRVSSRVRGAGWAAGTGDAATSVVGPKVFAAVGPPTVVALCAVLAVGGLLCSAAAAALRSLPLLFLGYALLLGLANGLGYGLTVQLSNQPLFKKAKGLATGLIVSARATGAVVYAPFIKTALESKGLPMTFLLMAVSIVVCTLPAAFLFLRANLRSPLAAKRVANQDLTPAQVKQDAMLRPMELRMMGSLGFGVFAGLMTTAHAATLLLSVGASTAIAAAGVSLVSALSAFGRIGGGWLCDLWSPRRVLILAPLVAVPPLLYASVTGSVLAYQVKAAPPPALGGVLAYQ</sequence>
<comment type="caution">
    <text evidence="3">The sequence shown here is derived from an EMBL/GenBank/DDBJ whole genome shotgun (WGS) entry which is preliminary data.</text>
</comment>
<dbReference type="GO" id="GO:0022857">
    <property type="term" value="F:transmembrane transporter activity"/>
    <property type="evidence" value="ECO:0007669"/>
    <property type="project" value="InterPro"/>
</dbReference>
<feature type="transmembrane region" description="Helical" evidence="2">
    <location>
        <begin position="238"/>
        <end position="260"/>
    </location>
</feature>
<protein>
    <submittedName>
        <fullName evidence="3">Uncharacterized protein</fullName>
    </submittedName>
</protein>
<feature type="region of interest" description="Disordered" evidence="1">
    <location>
        <begin position="21"/>
        <end position="40"/>
    </location>
</feature>
<feature type="transmembrane region" description="Helical" evidence="2">
    <location>
        <begin position="303"/>
        <end position="324"/>
    </location>
</feature>
<feature type="transmembrane region" description="Helical" evidence="2">
    <location>
        <begin position="364"/>
        <end position="385"/>
    </location>
</feature>
<dbReference type="InterPro" id="IPR011701">
    <property type="entry name" value="MFS"/>
</dbReference>
<keyword evidence="4" id="KW-1185">Reference proteome</keyword>
<gene>
    <name evidence="3" type="ORF">CYMTET_7081</name>
</gene>
<evidence type="ECO:0000256" key="2">
    <source>
        <dbReference type="SAM" id="Phobius"/>
    </source>
</evidence>
<dbReference type="AlphaFoldDB" id="A0AAE0LHT1"/>
<feature type="transmembrane region" description="Helical" evidence="2">
    <location>
        <begin position="391"/>
        <end position="410"/>
    </location>
</feature>
<dbReference type="Pfam" id="PF07690">
    <property type="entry name" value="MFS_1"/>
    <property type="match status" value="1"/>
</dbReference>